<gene>
    <name evidence="3" type="ORF">BDV98DRAFT_586876</name>
</gene>
<feature type="chain" id="PRO_5023141348" evidence="1">
    <location>
        <begin position="18"/>
        <end position="471"/>
    </location>
</feature>
<evidence type="ECO:0000259" key="2">
    <source>
        <dbReference type="SMART" id="SM00944"/>
    </source>
</evidence>
<dbReference type="InterPro" id="IPR015366">
    <property type="entry name" value="S53_propep"/>
</dbReference>
<dbReference type="GO" id="GO:0008240">
    <property type="term" value="F:tripeptidyl-peptidase activity"/>
    <property type="evidence" value="ECO:0007669"/>
    <property type="project" value="TreeGrafter"/>
</dbReference>
<feature type="domain" description="Peptidase S53 activation" evidence="2">
    <location>
        <begin position="30"/>
        <end position="159"/>
    </location>
</feature>
<organism evidence="3 4">
    <name type="scientific">Pterulicium gracile</name>
    <dbReference type="NCBI Taxonomy" id="1884261"/>
    <lineage>
        <taxon>Eukaryota</taxon>
        <taxon>Fungi</taxon>
        <taxon>Dikarya</taxon>
        <taxon>Basidiomycota</taxon>
        <taxon>Agaricomycotina</taxon>
        <taxon>Agaricomycetes</taxon>
        <taxon>Agaricomycetidae</taxon>
        <taxon>Agaricales</taxon>
        <taxon>Pleurotineae</taxon>
        <taxon>Pterulaceae</taxon>
        <taxon>Pterulicium</taxon>
    </lineage>
</organism>
<dbReference type="InterPro" id="IPR036852">
    <property type="entry name" value="Peptidase_S8/S53_dom_sf"/>
</dbReference>
<dbReference type="SMART" id="SM00944">
    <property type="entry name" value="Pro-kuma_activ"/>
    <property type="match status" value="1"/>
</dbReference>
<keyword evidence="4" id="KW-1185">Reference proteome</keyword>
<protein>
    <submittedName>
        <fullName evidence="3">Pro-kumamolisin, activation domain-containing protein</fullName>
    </submittedName>
</protein>
<dbReference type="CDD" id="cd11377">
    <property type="entry name" value="Pro-peptidase_S53"/>
    <property type="match status" value="1"/>
</dbReference>
<evidence type="ECO:0000256" key="1">
    <source>
        <dbReference type="SAM" id="SignalP"/>
    </source>
</evidence>
<dbReference type="AlphaFoldDB" id="A0A5C3Q2J4"/>
<accession>A0A5C3Q2J4</accession>
<feature type="signal peptide" evidence="1">
    <location>
        <begin position="1"/>
        <end position="17"/>
    </location>
</feature>
<sequence>MISAGFILLAAVILGHAVPQHVHQQRDTPPDGFKVVGVASPAEKSLYAAASPGSESYGNHLDGRQYLHQVQGFAAPSKEALTAVSSWLSINGLSSSALTPAGDWISVNATIEQANRLLTADFTTYKQDDKGETITRSLSYSLPAEVKGRTLAVHPTTSIPITAVEDQVYRRDGDKHEIPLLCKTDPDDDSWEIWTRSGTLPWTFSVSGFNNYFANENETRSSVGASAPLSHERATQTGQVALGMGMAPNTPVTFMSIGTEESGDPIVWFIDQATYLLGLETPPKVLVHAFPVPEGSVDPTLAMALCNSYTQLAARGVTLVHSVGSWNDMPNAECGKLDVPFSASCPYVAAKFIAAYHLVDGPDDPNPIFIEEERIVTATGFLDTLEDGTLEGKYNPSGRAGSPLPTVPDLTMYMEYSPSPYGYYNYGHPMFSAALFEGVVALLNEELADAGKPPLGFLYPFLFRSGVPLLG</sequence>
<dbReference type="GO" id="GO:0004252">
    <property type="term" value="F:serine-type endopeptidase activity"/>
    <property type="evidence" value="ECO:0007669"/>
    <property type="project" value="InterPro"/>
</dbReference>
<dbReference type="SUPFAM" id="SSF54897">
    <property type="entry name" value="Protease propeptides/inhibitors"/>
    <property type="match status" value="1"/>
</dbReference>
<evidence type="ECO:0000313" key="3">
    <source>
        <dbReference type="EMBL" id="TFK95726.1"/>
    </source>
</evidence>
<dbReference type="Gene3D" id="3.40.50.200">
    <property type="entry name" value="Peptidase S8/S53 domain"/>
    <property type="match status" value="2"/>
</dbReference>
<evidence type="ECO:0000313" key="4">
    <source>
        <dbReference type="Proteomes" id="UP000305067"/>
    </source>
</evidence>
<dbReference type="InterPro" id="IPR050819">
    <property type="entry name" value="Tripeptidyl-peptidase_I"/>
</dbReference>
<dbReference type="SUPFAM" id="SSF52743">
    <property type="entry name" value="Subtilisin-like"/>
    <property type="match status" value="1"/>
</dbReference>
<keyword evidence="1" id="KW-0732">Signal</keyword>
<dbReference type="EMBL" id="ML178876">
    <property type="protein sequence ID" value="TFK95726.1"/>
    <property type="molecule type" value="Genomic_DNA"/>
</dbReference>
<proteinExistence type="predicted"/>
<reference evidence="3 4" key="1">
    <citation type="journal article" date="2019" name="Nat. Ecol. Evol.">
        <title>Megaphylogeny resolves global patterns of mushroom evolution.</title>
        <authorList>
            <person name="Varga T."/>
            <person name="Krizsan K."/>
            <person name="Foldi C."/>
            <person name="Dima B."/>
            <person name="Sanchez-Garcia M."/>
            <person name="Sanchez-Ramirez S."/>
            <person name="Szollosi G.J."/>
            <person name="Szarkandi J.G."/>
            <person name="Papp V."/>
            <person name="Albert L."/>
            <person name="Andreopoulos W."/>
            <person name="Angelini C."/>
            <person name="Antonin V."/>
            <person name="Barry K.W."/>
            <person name="Bougher N.L."/>
            <person name="Buchanan P."/>
            <person name="Buyck B."/>
            <person name="Bense V."/>
            <person name="Catcheside P."/>
            <person name="Chovatia M."/>
            <person name="Cooper J."/>
            <person name="Damon W."/>
            <person name="Desjardin D."/>
            <person name="Finy P."/>
            <person name="Geml J."/>
            <person name="Haridas S."/>
            <person name="Hughes K."/>
            <person name="Justo A."/>
            <person name="Karasinski D."/>
            <person name="Kautmanova I."/>
            <person name="Kiss B."/>
            <person name="Kocsube S."/>
            <person name="Kotiranta H."/>
            <person name="LaButti K.M."/>
            <person name="Lechner B.E."/>
            <person name="Liimatainen K."/>
            <person name="Lipzen A."/>
            <person name="Lukacs Z."/>
            <person name="Mihaltcheva S."/>
            <person name="Morgado L.N."/>
            <person name="Niskanen T."/>
            <person name="Noordeloos M.E."/>
            <person name="Ohm R.A."/>
            <person name="Ortiz-Santana B."/>
            <person name="Ovrebo C."/>
            <person name="Racz N."/>
            <person name="Riley R."/>
            <person name="Savchenko A."/>
            <person name="Shiryaev A."/>
            <person name="Soop K."/>
            <person name="Spirin V."/>
            <person name="Szebenyi C."/>
            <person name="Tomsovsky M."/>
            <person name="Tulloss R.E."/>
            <person name="Uehling J."/>
            <person name="Grigoriev I.V."/>
            <person name="Vagvolgyi C."/>
            <person name="Papp T."/>
            <person name="Martin F.M."/>
            <person name="Miettinen O."/>
            <person name="Hibbett D.S."/>
            <person name="Nagy L.G."/>
        </authorList>
    </citation>
    <scope>NUCLEOTIDE SEQUENCE [LARGE SCALE GENOMIC DNA]</scope>
    <source>
        <strain evidence="3 4">CBS 309.79</strain>
    </source>
</reference>
<dbReference type="Proteomes" id="UP000305067">
    <property type="component" value="Unassembled WGS sequence"/>
</dbReference>
<dbReference type="OrthoDB" id="409122at2759"/>
<dbReference type="PANTHER" id="PTHR14218:SF32">
    <property type="entry name" value="TRIPEPTIDYL PEPTIDASE SED3 (AFU_ORTHOLOGUE AFUA_3G08930)"/>
    <property type="match status" value="1"/>
</dbReference>
<dbReference type="PANTHER" id="PTHR14218">
    <property type="entry name" value="PROTEASE S8 TRIPEPTIDYL PEPTIDASE I CLN2"/>
    <property type="match status" value="1"/>
</dbReference>
<name>A0A5C3Q2J4_9AGAR</name>
<dbReference type="Pfam" id="PF09286">
    <property type="entry name" value="Pro-kuma_activ"/>
    <property type="match status" value="1"/>
</dbReference>
<dbReference type="GO" id="GO:0006508">
    <property type="term" value="P:proteolysis"/>
    <property type="evidence" value="ECO:0007669"/>
    <property type="project" value="InterPro"/>
</dbReference>
<dbReference type="STRING" id="1884261.A0A5C3Q2J4"/>